<dbReference type="AlphaFoldDB" id="A0A0F9QWZ9"/>
<gene>
    <name evidence="3" type="ORF">LCGC14_0667530</name>
</gene>
<dbReference type="InterPro" id="IPR013762">
    <property type="entry name" value="Integrase-like_cat_sf"/>
</dbReference>
<proteinExistence type="predicted"/>
<evidence type="ECO:0000256" key="1">
    <source>
        <dbReference type="ARBA" id="ARBA00023172"/>
    </source>
</evidence>
<dbReference type="SUPFAM" id="SSF56349">
    <property type="entry name" value="DNA breaking-rejoining enzymes"/>
    <property type="match status" value="1"/>
</dbReference>
<dbReference type="EMBL" id="LAZR01001301">
    <property type="protein sequence ID" value="KKN46984.1"/>
    <property type="molecule type" value="Genomic_DNA"/>
</dbReference>
<evidence type="ECO:0000259" key="2">
    <source>
        <dbReference type="Pfam" id="PF14238"/>
    </source>
</evidence>
<evidence type="ECO:0000313" key="3">
    <source>
        <dbReference type="EMBL" id="KKN46984.1"/>
    </source>
</evidence>
<dbReference type="InterPro" id="IPR025641">
    <property type="entry name" value="DUF4340"/>
</dbReference>
<dbReference type="Gene3D" id="1.10.443.10">
    <property type="entry name" value="Intergrase catalytic core"/>
    <property type="match status" value="1"/>
</dbReference>
<organism evidence="3">
    <name type="scientific">marine sediment metagenome</name>
    <dbReference type="NCBI Taxonomy" id="412755"/>
    <lineage>
        <taxon>unclassified sequences</taxon>
        <taxon>metagenomes</taxon>
        <taxon>ecological metagenomes</taxon>
    </lineage>
</organism>
<sequence length="337" mass="39808">PVKELLSDENGHRKALNLFLFACYTGMSISEVHSIRDKKFIKENGQGIVIHKRREKTDKYYTIPLPDFCIEVLEKYQYNLNILSSQRVNLYIKELLKHFPTFQNVSEEKKKDDVKKYGLDRPEYEITLGMPLANQEVIFSLHKEEDKLYATTSLSTKIVETEDTLLTDLEKEAEELREKKVASFYSWEANRLHLKKGEIDWIVAKDEEDNWHFESPLKEEADRSKIQTFIRKIESLEATEFIDPPLSLNLKEYGLDNPQAEVKIWIEENEDEENAKEITVLIGSEDKESKKVVVKNAQFDYLFRMDSAFLEEFPKDIKDWKPEEEEEKEEKKEKERP</sequence>
<accession>A0A0F9QWZ9</accession>
<reference evidence="3" key="1">
    <citation type="journal article" date="2015" name="Nature">
        <title>Complex archaea that bridge the gap between prokaryotes and eukaryotes.</title>
        <authorList>
            <person name="Spang A."/>
            <person name="Saw J.H."/>
            <person name="Jorgensen S.L."/>
            <person name="Zaremba-Niedzwiedzka K."/>
            <person name="Martijn J."/>
            <person name="Lind A.E."/>
            <person name="van Eijk R."/>
            <person name="Schleper C."/>
            <person name="Guy L."/>
            <person name="Ettema T.J."/>
        </authorList>
    </citation>
    <scope>NUCLEOTIDE SEQUENCE</scope>
</reference>
<dbReference type="GO" id="GO:0003677">
    <property type="term" value="F:DNA binding"/>
    <property type="evidence" value="ECO:0007669"/>
    <property type="project" value="InterPro"/>
</dbReference>
<dbReference type="InterPro" id="IPR011010">
    <property type="entry name" value="DNA_brk_join_enz"/>
</dbReference>
<protein>
    <recommendedName>
        <fullName evidence="2">DUF4340 domain-containing protein</fullName>
    </recommendedName>
</protein>
<feature type="domain" description="DUF4340" evidence="2">
    <location>
        <begin position="107"/>
        <end position="243"/>
    </location>
</feature>
<comment type="caution">
    <text evidence="3">The sequence shown here is derived from an EMBL/GenBank/DDBJ whole genome shotgun (WGS) entry which is preliminary data.</text>
</comment>
<feature type="non-terminal residue" evidence="3">
    <location>
        <position position="1"/>
    </location>
</feature>
<dbReference type="GO" id="GO:0006310">
    <property type="term" value="P:DNA recombination"/>
    <property type="evidence" value="ECO:0007669"/>
    <property type="project" value="UniProtKB-KW"/>
</dbReference>
<dbReference type="GO" id="GO:0015074">
    <property type="term" value="P:DNA integration"/>
    <property type="evidence" value="ECO:0007669"/>
    <property type="project" value="InterPro"/>
</dbReference>
<keyword evidence="1" id="KW-0233">DNA recombination</keyword>
<name>A0A0F9QWZ9_9ZZZZ</name>
<dbReference type="Pfam" id="PF14238">
    <property type="entry name" value="DUF4340"/>
    <property type="match status" value="1"/>
</dbReference>